<evidence type="ECO:0000313" key="2">
    <source>
        <dbReference type="EMBL" id="CAI9116225.1"/>
    </source>
</evidence>
<gene>
    <name evidence="2" type="ORF">OLC1_LOCUS22581</name>
</gene>
<evidence type="ECO:0000256" key="1">
    <source>
        <dbReference type="SAM" id="MobiDB-lite"/>
    </source>
</evidence>
<organism evidence="2 3">
    <name type="scientific">Oldenlandia corymbosa var. corymbosa</name>
    <dbReference type="NCBI Taxonomy" id="529605"/>
    <lineage>
        <taxon>Eukaryota</taxon>
        <taxon>Viridiplantae</taxon>
        <taxon>Streptophyta</taxon>
        <taxon>Embryophyta</taxon>
        <taxon>Tracheophyta</taxon>
        <taxon>Spermatophyta</taxon>
        <taxon>Magnoliopsida</taxon>
        <taxon>eudicotyledons</taxon>
        <taxon>Gunneridae</taxon>
        <taxon>Pentapetalae</taxon>
        <taxon>asterids</taxon>
        <taxon>lamiids</taxon>
        <taxon>Gentianales</taxon>
        <taxon>Rubiaceae</taxon>
        <taxon>Rubioideae</taxon>
        <taxon>Spermacoceae</taxon>
        <taxon>Hedyotis-Oldenlandia complex</taxon>
        <taxon>Oldenlandia</taxon>
    </lineage>
</organism>
<keyword evidence="3" id="KW-1185">Reference proteome</keyword>
<dbReference type="EMBL" id="OX459125">
    <property type="protein sequence ID" value="CAI9116225.1"/>
    <property type="molecule type" value="Genomic_DNA"/>
</dbReference>
<proteinExistence type="predicted"/>
<dbReference type="PANTHER" id="PTHR33735">
    <property type="entry name" value="EXPRESSED PROTEIN"/>
    <property type="match status" value="1"/>
</dbReference>
<feature type="region of interest" description="Disordered" evidence="1">
    <location>
        <begin position="191"/>
        <end position="212"/>
    </location>
</feature>
<reference evidence="2" key="1">
    <citation type="submission" date="2023-03" db="EMBL/GenBank/DDBJ databases">
        <authorList>
            <person name="Julca I."/>
        </authorList>
    </citation>
    <scope>NUCLEOTIDE SEQUENCE</scope>
</reference>
<protein>
    <submittedName>
        <fullName evidence="2">OLC1v1017322C1</fullName>
    </submittedName>
</protein>
<sequence>MSCRAIILSCPTLTATHFKPRSQNQRRASSSLNLGSNLAILAARNSLCFWGCQSLIHISQGGTKKSFAACNSVDPTGVNPLPSGPPSGSSWKWILGMLVTFVVPFLTTKLGTLLKIKNEVDVAVQTVENIVDAVEKVAETVEKVAENIAEDLPAGDLKNAVLRVEHVADQIDDQTEMIGDLIDKVQEVEDKVESAIEGKEHSNEDNKAEGNH</sequence>
<name>A0AAV1E968_OLDCO</name>
<dbReference type="Proteomes" id="UP001161247">
    <property type="component" value="Chromosome 8"/>
</dbReference>
<accession>A0AAV1E968</accession>
<dbReference type="AlphaFoldDB" id="A0AAV1E968"/>
<evidence type="ECO:0000313" key="3">
    <source>
        <dbReference type="Proteomes" id="UP001161247"/>
    </source>
</evidence>
<dbReference type="PANTHER" id="PTHR33735:SF14">
    <property type="entry name" value="PHAGE CAPSID SCAFFOLDING PROTEIN (GPO) SERINE PEPTIDASE"/>
    <property type="match status" value="1"/>
</dbReference>